<feature type="domain" description="RNA polymerase sigma-70 region 2" evidence="5">
    <location>
        <begin position="30"/>
        <end position="95"/>
    </location>
</feature>
<sequence>MNYDVVTWEYKASCTVWKAAQVLNFEDVLKQYEPMISASLRKLNIYRDHDSFRQAARVALWHALNRFDETKGNFTPFAYRSIRGAMLDEIKKENKFEENVTQMEDEALVYIIETEFDVHYGATNGLAEALDILPPAERELIHWLFIEGFTLSECAERIGITVAGIKKRRQRILAKLRREFV</sequence>
<evidence type="ECO:0000256" key="2">
    <source>
        <dbReference type="ARBA" id="ARBA00023082"/>
    </source>
</evidence>
<feature type="domain" description="RNA polymerase sigma-70 region 4" evidence="6">
    <location>
        <begin position="129"/>
        <end position="177"/>
    </location>
</feature>
<dbReference type="SUPFAM" id="SSF88659">
    <property type="entry name" value="Sigma3 and sigma4 domains of RNA polymerase sigma factors"/>
    <property type="match status" value="1"/>
</dbReference>
<keyword evidence="4" id="KW-0804">Transcription</keyword>
<dbReference type="EMBL" id="DYWT01000226">
    <property type="protein sequence ID" value="HJF32922.1"/>
    <property type="molecule type" value="Genomic_DNA"/>
</dbReference>
<dbReference type="InterPro" id="IPR013324">
    <property type="entry name" value="RNA_pol_sigma_r3/r4-like"/>
</dbReference>
<dbReference type="PANTHER" id="PTHR30385">
    <property type="entry name" value="SIGMA FACTOR F FLAGELLAR"/>
    <property type="match status" value="1"/>
</dbReference>
<dbReference type="InterPro" id="IPR014284">
    <property type="entry name" value="RNA_pol_sigma-70_dom"/>
</dbReference>
<evidence type="ECO:0000256" key="1">
    <source>
        <dbReference type="ARBA" id="ARBA00023015"/>
    </source>
</evidence>
<evidence type="ECO:0000259" key="5">
    <source>
        <dbReference type="Pfam" id="PF04542"/>
    </source>
</evidence>
<dbReference type="CDD" id="cd06171">
    <property type="entry name" value="Sigma70_r4"/>
    <property type="match status" value="1"/>
</dbReference>
<keyword evidence="1" id="KW-0805">Transcription regulation</keyword>
<dbReference type="InterPro" id="IPR007630">
    <property type="entry name" value="RNA_pol_sigma70_r4"/>
</dbReference>
<dbReference type="Gene3D" id="1.10.10.10">
    <property type="entry name" value="Winged helix-like DNA-binding domain superfamily/Winged helix DNA-binding domain"/>
    <property type="match status" value="1"/>
</dbReference>
<comment type="caution">
    <text evidence="7">The sequence shown here is derived from an EMBL/GenBank/DDBJ whole genome shotgun (WGS) entry which is preliminary data.</text>
</comment>
<keyword evidence="2" id="KW-0731">Sigma factor</keyword>
<proteinExistence type="predicted"/>
<dbReference type="Gene3D" id="1.10.1740.10">
    <property type="match status" value="1"/>
</dbReference>
<keyword evidence="3" id="KW-0238">DNA-binding</keyword>
<dbReference type="GO" id="GO:0003677">
    <property type="term" value="F:DNA binding"/>
    <property type="evidence" value="ECO:0007669"/>
    <property type="project" value="UniProtKB-KW"/>
</dbReference>
<organism evidence="7 8">
    <name type="scientific">Sporosarcina psychrophila</name>
    <name type="common">Bacillus psychrophilus</name>
    <dbReference type="NCBI Taxonomy" id="1476"/>
    <lineage>
        <taxon>Bacteria</taxon>
        <taxon>Bacillati</taxon>
        <taxon>Bacillota</taxon>
        <taxon>Bacilli</taxon>
        <taxon>Bacillales</taxon>
        <taxon>Caryophanaceae</taxon>
        <taxon>Sporosarcina</taxon>
    </lineage>
</organism>
<dbReference type="Proteomes" id="UP000698173">
    <property type="component" value="Unassembled WGS sequence"/>
</dbReference>
<dbReference type="InterPro" id="IPR013325">
    <property type="entry name" value="RNA_pol_sigma_r2"/>
</dbReference>
<reference evidence="7" key="1">
    <citation type="journal article" date="2021" name="PeerJ">
        <title>Extensive microbial diversity within the chicken gut microbiome revealed by metagenomics and culture.</title>
        <authorList>
            <person name="Gilroy R."/>
            <person name="Ravi A."/>
            <person name="Getino M."/>
            <person name="Pursley I."/>
            <person name="Horton D.L."/>
            <person name="Alikhan N.F."/>
            <person name="Baker D."/>
            <person name="Gharbi K."/>
            <person name="Hall N."/>
            <person name="Watson M."/>
            <person name="Adriaenssens E.M."/>
            <person name="Foster-Nyarko E."/>
            <person name="Jarju S."/>
            <person name="Secka A."/>
            <person name="Antonio M."/>
            <person name="Oren A."/>
            <person name="Chaudhuri R.R."/>
            <person name="La Ragione R."/>
            <person name="Hildebrand F."/>
            <person name="Pallen M.J."/>
        </authorList>
    </citation>
    <scope>NUCLEOTIDE SEQUENCE</scope>
    <source>
        <strain evidence="7">CHK171-7178</strain>
    </source>
</reference>
<dbReference type="Pfam" id="PF04542">
    <property type="entry name" value="Sigma70_r2"/>
    <property type="match status" value="1"/>
</dbReference>
<accession>A0A921KE63</accession>
<reference evidence="7" key="2">
    <citation type="submission" date="2021-09" db="EMBL/GenBank/DDBJ databases">
        <authorList>
            <person name="Gilroy R."/>
        </authorList>
    </citation>
    <scope>NUCLEOTIDE SEQUENCE</scope>
    <source>
        <strain evidence="7">CHK171-7178</strain>
    </source>
</reference>
<dbReference type="GO" id="GO:0016987">
    <property type="term" value="F:sigma factor activity"/>
    <property type="evidence" value="ECO:0007669"/>
    <property type="project" value="UniProtKB-KW"/>
</dbReference>
<dbReference type="InterPro" id="IPR007627">
    <property type="entry name" value="RNA_pol_sigma70_r2"/>
</dbReference>
<dbReference type="AlphaFoldDB" id="A0A921KE63"/>
<protein>
    <submittedName>
        <fullName evidence="7">Sigma-70 family RNA polymerase sigma factor</fullName>
    </submittedName>
</protein>
<dbReference type="NCBIfam" id="TIGR02937">
    <property type="entry name" value="sigma70-ECF"/>
    <property type="match status" value="1"/>
</dbReference>
<name>A0A921KE63_SPOPS</name>
<evidence type="ECO:0000256" key="3">
    <source>
        <dbReference type="ARBA" id="ARBA00023125"/>
    </source>
</evidence>
<dbReference type="GO" id="GO:0006352">
    <property type="term" value="P:DNA-templated transcription initiation"/>
    <property type="evidence" value="ECO:0007669"/>
    <property type="project" value="InterPro"/>
</dbReference>
<evidence type="ECO:0000313" key="7">
    <source>
        <dbReference type="EMBL" id="HJF32922.1"/>
    </source>
</evidence>
<dbReference type="InterPro" id="IPR036388">
    <property type="entry name" value="WH-like_DNA-bd_sf"/>
</dbReference>
<evidence type="ECO:0000259" key="6">
    <source>
        <dbReference type="Pfam" id="PF04545"/>
    </source>
</evidence>
<dbReference type="SUPFAM" id="SSF88946">
    <property type="entry name" value="Sigma2 domain of RNA polymerase sigma factors"/>
    <property type="match status" value="1"/>
</dbReference>
<dbReference type="Pfam" id="PF04545">
    <property type="entry name" value="Sigma70_r4"/>
    <property type="match status" value="1"/>
</dbReference>
<evidence type="ECO:0000313" key="8">
    <source>
        <dbReference type="Proteomes" id="UP000698173"/>
    </source>
</evidence>
<gene>
    <name evidence="7" type="ORF">K8V56_14265</name>
</gene>
<evidence type="ECO:0000256" key="4">
    <source>
        <dbReference type="ARBA" id="ARBA00023163"/>
    </source>
</evidence>